<dbReference type="InterPro" id="IPR008207">
    <property type="entry name" value="Sig_transdc_His_kin_Hpt_dom"/>
</dbReference>
<dbReference type="InterPro" id="IPR036641">
    <property type="entry name" value="HPT_dom_sf"/>
</dbReference>
<evidence type="ECO:0000313" key="3">
    <source>
        <dbReference type="EMBL" id="KAB8041097.1"/>
    </source>
</evidence>
<dbReference type="PROSITE" id="PS50894">
    <property type="entry name" value="HPT"/>
    <property type="match status" value="1"/>
</dbReference>
<proteinExistence type="predicted"/>
<gene>
    <name evidence="3" type="ORF">GCL60_03930</name>
</gene>
<protein>
    <recommendedName>
        <fullName evidence="2">HPt domain-containing protein</fullName>
    </recommendedName>
</protein>
<evidence type="ECO:0000313" key="4">
    <source>
        <dbReference type="Proteomes" id="UP000437748"/>
    </source>
</evidence>
<feature type="modified residue" description="Phosphohistidine" evidence="1">
    <location>
        <position position="76"/>
    </location>
</feature>
<dbReference type="Pfam" id="PF01627">
    <property type="entry name" value="Hpt"/>
    <property type="match status" value="1"/>
</dbReference>
<accession>A0A6N6VYZ8</accession>
<reference evidence="3 4" key="1">
    <citation type="submission" date="2019-10" db="EMBL/GenBank/DDBJ databases">
        <title>New species of Slilvanegrellaceae.</title>
        <authorList>
            <person name="Pitt A."/>
            <person name="Hahn M.W."/>
        </authorList>
    </citation>
    <scope>NUCLEOTIDE SEQUENCE [LARGE SCALE GENOMIC DNA]</scope>
    <source>
        <strain evidence="3 4">SP-Ram-0.45-NSY-1</strain>
    </source>
</reference>
<dbReference type="Proteomes" id="UP000437748">
    <property type="component" value="Unassembled WGS sequence"/>
</dbReference>
<name>A0A6N6VYZ8_9BACT</name>
<sequence length="135" mass="15278">MKSNSSFCKRLYNMSEQNKHINYQTIEGLKMLQEDGEPDFLLDLIDTLLNTTPQKLVNIDKFLAGNDLMAASKESHSIKSSVRALGAEILGNKCQSLEDLKTTTNFEEAKKIFEEIKLEYTNVANELTQIKGTMK</sequence>
<feature type="domain" description="HPt" evidence="2">
    <location>
        <begin position="37"/>
        <end position="130"/>
    </location>
</feature>
<dbReference type="SUPFAM" id="SSF47226">
    <property type="entry name" value="Histidine-containing phosphotransfer domain, HPT domain"/>
    <property type="match status" value="1"/>
</dbReference>
<comment type="caution">
    <text evidence="3">The sequence shown here is derived from an EMBL/GenBank/DDBJ whole genome shotgun (WGS) entry which is preliminary data.</text>
</comment>
<dbReference type="GO" id="GO:0000160">
    <property type="term" value="P:phosphorelay signal transduction system"/>
    <property type="evidence" value="ECO:0007669"/>
    <property type="project" value="InterPro"/>
</dbReference>
<dbReference type="AlphaFoldDB" id="A0A6N6VYZ8"/>
<keyword evidence="4" id="KW-1185">Reference proteome</keyword>
<keyword evidence="1" id="KW-0597">Phosphoprotein</keyword>
<dbReference type="EMBL" id="WFLM01000001">
    <property type="protein sequence ID" value="KAB8041097.1"/>
    <property type="molecule type" value="Genomic_DNA"/>
</dbReference>
<evidence type="ECO:0000256" key="1">
    <source>
        <dbReference type="PROSITE-ProRule" id="PRU00110"/>
    </source>
</evidence>
<dbReference type="Gene3D" id="1.20.120.160">
    <property type="entry name" value="HPT domain"/>
    <property type="match status" value="1"/>
</dbReference>
<organism evidence="3 4">
    <name type="scientific">Silvanigrella paludirubra</name>
    <dbReference type="NCBI Taxonomy" id="2499159"/>
    <lineage>
        <taxon>Bacteria</taxon>
        <taxon>Pseudomonadati</taxon>
        <taxon>Bdellovibrionota</taxon>
        <taxon>Oligoflexia</taxon>
        <taxon>Silvanigrellales</taxon>
        <taxon>Silvanigrellaceae</taxon>
        <taxon>Silvanigrella</taxon>
    </lineage>
</organism>
<dbReference type="GO" id="GO:0004672">
    <property type="term" value="F:protein kinase activity"/>
    <property type="evidence" value="ECO:0007669"/>
    <property type="project" value="UniProtKB-ARBA"/>
</dbReference>
<evidence type="ECO:0000259" key="2">
    <source>
        <dbReference type="PROSITE" id="PS50894"/>
    </source>
</evidence>